<keyword evidence="6" id="KW-0653">Protein transport</keyword>
<keyword evidence="10" id="KW-1185">Reference proteome</keyword>
<proteinExistence type="inferred from homology"/>
<feature type="transmembrane region" description="Helical" evidence="7">
    <location>
        <begin position="121"/>
        <end position="144"/>
    </location>
</feature>
<evidence type="ECO:0000256" key="3">
    <source>
        <dbReference type="ARBA" id="ARBA00022692"/>
    </source>
</evidence>
<organism evidence="9 10">
    <name type="scientific">Brenneria corticis</name>
    <dbReference type="NCBI Taxonomy" id="2173106"/>
    <lineage>
        <taxon>Bacteria</taxon>
        <taxon>Pseudomonadati</taxon>
        <taxon>Pseudomonadota</taxon>
        <taxon>Gammaproteobacteria</taxon>
        <taxon>Enterobacterales</taxon>
        <taxon>Pectobacteriaceae</taxon>
        <taxon>Brenneria</taxon>
    </lineage>
</organism>
<dbReference type="EMBL" id="QDKH01000001">
    <property type="protein sequence ID" value="PWC19567.1"/>
    <property type="molecule type" value="Genomic_DNA"/>
</dbReference>
<dbReference type="GO" id="GO:0017038">
    <property type="term" value="P:protein import"/>
    <property type="evidence" value="ECO:0007669"/>
    <property type="project" value="TreeGrafter"/>
</dbReference>
<dbReference type="GO" id="GO:0005886">
    <property type="term" value="C:plasma membrane"/>
    <property type="evidence" value="ECO:0007669"/>
    <property type="project" value="UniProtKB-SubCell"/>
</dbReference>
<feature type="transmembrane region" description="Helical" evidence="7">
    <location>
        <begin position="164"/>
        <end position="189"/>
    </location>
</feature>
<dbReference type="PANTHER" id="PTHR30625:SF3">
    <property type="entry name" value="TOL-PAL SYSTEM PROTEIN TOLQ"/>
    <property type="match status" value="1"/>
</dbReference>
<evidence type="ECO:0000256" key="6">
    <source>
        <dbReference type="RuleBase" id="RU004057"/>
    </source>
</evidence>
<comment type="similarity">
    <text evidence="6">Belongs to the exbB/tolQ family.</text>
</comment>
<evidence type="ECO:0000313" key="10">
    <source>
        <dbReference type="Proteomes" id="UP000296159"/>
    </source>
</evidence>
<sequence>MLFAHQPPFSIETLTIWLLIAFSVITWSFVIIKITQFHRVKRHDRRFLAAFWHADSLQEVQSRHHQYVGAAANVAQAGLSSLNIDSELNRGLVQEIDFQDRFERALRHQILRESRALESGLALIASIGSISPFVGLFGTVWGIMDALQSISSAGSASLETVAGPVGAALLATGIGIAVAVPAVLAYNYFLRRVKSTVAKLDDFAHDFYNIVQKNGFRLTAAAPQAASAEQR</sequence>
<accession>A0A2U1UD75</accession>
<feature type="transmembrane region" description="Helical" evidence="7">
    <location>
        <begin position="14"/>
        <end position="32"/>
    </location>
</feature>
<name>A0A2U1UD75_9GAMM</name>
<dbReference type="InterPro" id="IPR002898">
    <property type="entry name" value="MotA_ExbB_proton_chnl"/>
</dbReference>
<comment type="caution">
    <text evidence="9">The sequence shown here is derived from an EMBL/GenBank/DDBJ whole genome shotgun (WGS) entry which is preliminary data.</text>
</comment>
<dbReference type="AlphaFoldDB" id="A0A2U1UD75"/>
<dbReference type="RefSeq" id="WP_136164634.1">
    <property type="nucleotide sequence ID" value="NZ_KZ819071.1"/>
</dbReference>
<keyword evidence="6" id="KW-0813">Transport</keyword>
<evidence type="ECO:0000256" key="4">
    <source>
        <dbReference type="ARBA" id="ARBA00022989"/>
    </source>
</evidence>
<keyword evidence="4 7" id="KW-1133">Transmembrane helix</keyword>
<keyword evidence="5 7" id="KW-0472">Membrane</keyword>
<comment type="subcellular location">
    <subcellularLocation>
        <location evidence="1">Cell membrane</location>
        <topology evidence="1">Multi-pass membrane protein</topology>
    </subcellularLocation>
    <subcellularLocation>
        <location evidence="6">Membrane</location>
        <topology evidence="6">Multi-pass membrane protein</topology>
    </subcellularLocation>
</comment>
<dbReference type="Pfam" id="PF01618">
    <property type="entry name" value="MotA_ExbB"/>
    <property type="match status" value="1"/>
</dbReference>
<evidence type="ECO:0000256" key="2">
    <source>
        <dbReference type="ARBA" id="ARBA00022475"/>
    </source>
</evidence>
<feature type="domain" description="MotA/TolQ/ExbB proton channel" evidence="8">
    <location>
        <begin position="94"/>
        <end position="201"/>
    </location>
</feature>
<dbReference type="PANTHER" id="PTHR30625">
    <property type="entry name" value="PROTEIN TOLQ"/>
    <property type="match status" value="1"/>
</dbReference>
<protein>
    <submittedName>
        <fullName evidence="9">Biopolymer transporter ExbB</fullName>
    </submittedName>
</protein>
<dbReference type="Proteomes" id="UP000296159">
    <property type="component" value="Unassembled WGS sequence"/>
</dbReference>
<gene>
    <name evidence="9" type="ORF">DDT56_00920</name>
</gene>
<reference evidence="9 10" key="1">
    <citation type="submission" date="2018-04" db="EMBL/GenBank/DDBJ databases">
        <title>Brenneria corticis sp.nov.</title>
        <authorList>
            <person name="Li Y."/>
        </authorList>
    </citation>
    <scope>NUCLEOTIDE SEQUENCE [LARGE SCALE GENOMIC DNA]</scope>
    <source>
        <strain evidence="9 10">CFCC 11842</strain>
    </source>
</reference>
<evidence type="ECO:0000259" key="8">
    <source>
        <dbReference type="Pfam" id="PF01618"/>
    </source>
</evidence>
<evidence type="ECO:0000256" key="1">
    <source>
        <dbReference type="ARBA" id="ARBA00004651"/>
    </source>
</evidence>
<evidence type="ECO:0000256" key="5">
    <source>
        <dbReference type="ARBA" id="ARBA00023136"/>
    </source>
</evidence>
<keyword evidence="2" id="KW-1003">Cell membrane</keyword>
<dbReference type="InterPro" id="IPR050790">
    <property type="entry name" value="ExbB/TolQ_transport"/>
</dbReference>
<evidence type="ECO:0000256" key="7">
    <source>
        <dbReference type="SAM" id="Phobius"/>
    </source>
</evidence>
<keyword evidence="3 7" id="KW-0812">Transmembrane</keyword>
<evidence type="ECO:0000313" key="9">
    <source>
        <dbReference type="EMBL" id="PWC19567.1"/>
    </source>
</evidence>